<feature type="non-terminal residue" evidence="2">
    <location>
        <position position="1"/>
    </location>
</feature>
<gene>
    <name evidence="2" type="ORF">MNOR_LOCUS16803</name>
</gene>
<evidence type="ECO:0000313" key="3">
    <source>
        <dbReference type="Proteomes" id="UP001497623"/>
    </source>
</evidence>
<feature type="chain" id="PRO_5043864469" evidence="1">
    <location>
        <begin position="30"/>
        <end position="105"/>
    </location>
</feature>
<dbReference type="AlphaFoldDB" id="A0AAV2QWP8"/>
<feature type="signal peptide" evidence="1">
    <location>
        <begin position="1"/>
        <end position="29"/>
    </location>
</feature>
<evidence type="ECO:0000313" key="2">
    <source>
        <dbReference type="EMBL" id="CAL4100464.1"/>
    </source>
</evidence>
<reference evidence="2 3" key="1">
    <citation type="submission" date="2024-05" db="EMBL/GenBank/DDBJ databases">
        <authorList>
            <person name="Wallberg A."/>
        </authorList>
    </citation>
    <scope>NUCLEOTIDE SEQUENCE [LARGE SCALE GENOMIC DNA]</scope>
</reference>
<sequence>HYLTASALTRNSMHLKIIISCMFMIACLAMPEPEPNINVQAKITINNQQDELEEEGEDVACGEDNDAECVDPITGTKDCPTDMQPSPGYCSEDQWICCIPTNSTQ</sequence>
<keyword evidence="1" id="KW-0732">Signal</keyword>
<evidence type="ECO:0000256" key="1">
    <source>
        <dbReference type="SAM" id="SignalP"/>
    </source>
</evidence>
<name>A0AAV2QWP8_MEGNR</name>
<organism evidence="2 3">
    <name type="scientific">Meganyctiphanes norvegica</name>
    <name type="common">Northern krill</name>
    <name type="synonym">Thysanopoda norvegica</name>
    <dbReference type="NCBI Taxonomy" id="48144"/>
    <lineage>
        <taxon>Eukaryota</taxon>
        <taxon>Metazoa</taxon>
        <taxon>Ecdysozoa</taxon>
        <taxon>Arthropoda</taxon>
        <taxon>Crustacea</taxon>
        <taxon>Multicrustacea</taxon>
        <taxon>Malacostraca</taxon>
        <taxon>Eumalacostraca</taxon>
        <taxon>Eucarida</taxon>
        <taxon>Euphausiacea</taxon>
        <taxon>Euphausiidae</taxon>
        <taxon>Meganyctiphanes</taxon>
    </lineage>
</organism>
<proteinExistence type="predicted"/>
<dbReference type="EMBL" id="CAXKWB010011221">
    <property type="protein sequence ID" value="CAL4100464.1"/>
    <property type="molecule type" value="Genomic_DNA"/>
</dbReference>
<accession>A0AAV2QWP8</accession>
<comment type="caution">
    <text evidence="2">The sequence shown here is derived from an EMBL/GenBank/DDBJ whole genome shotgun (WGS) entry which is preliminary data.</text>
</comment>
<protein>
    <submittedName>
        <fullName evidence="2">Uncharacterized protein</fullName>
    </submittedName>
</protein>
<keyword evidence="3" id="KW-1185">Reference proteome</keyword>
<dbReference type="Proteomes" id="UP001497623">
    <property type="component" value="Unassembled WGS sequence"/>
</dbReference>